<dbReference type="SUPFAM" id="SSF55120">
    <property type="entry name" value="Pseudouridine synthase"/>
    <property type="match status" value="1"/>
</dbReference>
<dbReference type="GO" id="GO:0031119">
    <property type="term" value="P:tRNA pseudouridine synthesis"/>
    <property type="evidence" value="ECO:0007669"/>
    <property type="project" value="UniProtKB-UniRule"/>
</dbReference>
<comment type="catalytic activity">
    <reaction evidence="1 5">
        <text>uridine(55) in tRNA = pseudouridine(55) in tRNA</text>
        <dbReference type="Rhea" id="RHEA:42532"/>
        <dbReference type="Rhea" id="RHEA-COMP:10101"/>
        <dbReference type="Rhea" id="RHEA-COMP:10102"/>
        <dbReference type="ChEBI" id="CHEBI:65314"/>
        <dbReference type="ChEBI" id="CHEBI:65315"/>
        <dbReference type="EC" id="5.4.99.25"/>
    </reaction>
</comment>
<dbReference type="Gene3D" id="3.30.2350.10">
    <property type="entry name" value="Pseudouridine synthase"/>
    <property type="match status" value="1"/>
</dbReference>
<evidence type="ECO:0000259" key="6">
    <source>
        <dbReference type="Pfam" id="PF01509"/>
    </source>
</evidence>
<dbReference type="EMBL" id="FNAI01000006">
    <property type="protein sequence ID" value="SDE46545.1"/>
    <property type="molecule type" value="Genomic_DNA"/>
</dbReference>
<dbReference type="InterPro" id="IPR014780">
    <property type="entry name" value="tRNA_psdUridine_synth_TruB"/>
</dbReference>
<dbReference type="Pfam" id="PF16198">
    <property type="entry name" value="TruB_C_2"/>
    <property type="match status" value="1"/>
</dbReference>
<evidence type="ECO:0000256" key="5">
    <source>
        <dbReference type="HAMAP-Rule" id="MF_01080"/>
    </source>
</evidence>
<organism evidence="8 9">
    <name type="scientific">Mucilaginibacter pineti</name>
    <dbReference type="NCBI Taxonomy" id="1391627"/>
    <lineage>
        <taxon>Bacteria</taxon>
        <taxon>Pseudomonadati</taxon>
        <taxon>Bacteroidota</taxon>
        <taxon>Sphingobacteriia</taxon>
        <taxon>Sphingobacteriales</taxon>
        <taxon>Sphingobacteriaceae</taxon>
        <taxon>Mucilaginibacter</taxon>
    </lineage>
</organism>
<keyword evidence="4 5" id="KW-0413">Isomerase</keyword>
<dbReference type="EC" id="5.4.99.25" evidence="5"/>
<dbReference type="GO" id="GO:0160148">
    <property type="term" value="F:tRNA pseudouridine(55) synthase activity"/>
    <property type="evidence" value="ECO:0007669"/>
    <property type="project" value="UniProtKB-EC"/>
</dbReference>
<feature type="active site" description="Nucleophile" evidence="5">
    <location>
        <position position="52"/>
    </location>
</feature>
<feature type="domain" description="tRNA pseudouridylate synthase B C-terminal" evidence="7">
    <location>
        <begin position="186"/>
        <end position="228"/>
    </location>
</feature>
<evidence type="ECO:0000256" key="1">
    <source>
        <dbReference type="ARBA" id="ARBA00000385"/>
    </source>
</evidence>
<dbReference type="InterPro" id="IPR020103">
    <property type="entry name" value="PsdUridine_synth_cat_dom_sf"/>
</dbReference>
<comment type="similarity">
    <text evidence="2 5">Belongs to the pseudouridine synthase TruB family. Type 1 subfamily.</text>
</comment>
<evidence type="ECO:0000256" key="4">
    <source>
        <dbReference type="ARBA" id="ARBA00023235"/>
    </source>
</evidence>
<dbReference type="RefSeq" id="WP_240315248.1">
    <property type="nucleotide sequence ID" value="NZ_FNAI01000006.1"/>
</dbReference>
<dbReference type="InterPro" id="IPR032819">
    <property type="entry name" value="TruB_C"/>
</dbReference>
<dbReference type="HAMAP" id="MF_01080">
    <property type="entry name" value="TruB_bact"/>
    <property type="match status" value="1"/>
</dbReference>
<evidence type="ECO:0000259" key="7">
    <source>
        <dbReference type="Pfam" id="PF16198"/>
    </source>
</evidence>
<dbReference type="InterPro" id="IPR002501">
    <property type="entry name" value="PsdUridine_synth_N"/>
</dbReference>
<dbReference type="PANTHER" id="PTHR13767:SF2">
    <property type="entry name" value="PSEUDOURIDYLATE SYNTHASE TRUB1"/>
    <property type="match status" value="1"/>
</dbReference>
<gene>
    <name evidence="5" type="primary">truB</name>
    <name evidence="8" type="ORF">SAMN05216464_106241</name>
</gene>
<dbReference type="Pfam" id="PF01509">
    <property type="entry name" value="TruB_N"/>
    <property type="match status" value="1"/>
</dbReference>
<sequence>MKNTYSKIEEFAEGQLLLVNKPYGWTSFDVVGKIRNSFKPLKLKVGHAGTLDPLATGLLIICTGKMTKQIDTFQAEEKEYTGTMVLGATTPSYDMETEPDNKFDTSQLTEQQLRNNCAQFTGDIQQYPPAHSAIKIDGERLYEKARRGEEVERRLRAVTIGTFELTRIELPEVDFKVVCSKGTYIRSLVHDFGATLSNGAYLSKLRRTRSGNYLVADAWEVMELVNTIRALKEPKVQVADGDGE</sequence>
<evidence type="ECO:0000256" key="2">
    <source>
        <dbReference type="ARBA" id="ARBA00005642"/>
    </source>
</evidence>
<keyword evidence="3 5" id="KW-0819">tRNA processing</keyword>
<protein>
    <recommendedName>
        <fullName evidence="5">tRNA pseudouridine synthase B</fullName>
        <ecNumber evidence="5">5.4.99.25</ecNumber>
    </recommendedName>
    <alternativeName>
        <fullName evidence="5">tRNA pseudouridine(55) synthase</fullName>
        <shortName evidence="5">Psi55 synthase</shortName>
    </alternativeName>
    <alternativeName>
        <fullName evidence="5">tRNA pseudouridylate synthase</fullName>
    </alternativeName>
    <alternativeName>
        <fullName evidence="5">tRNA-uridine isomerase</fullName>
    </alternativeName>
</protein>
<proteinExistence type="inferred from homology"/>
<evidence type="ECO:0000313" key="9">
    <source>
        <dbReference type="Proteomes" id="UP000199072"/>
    </source>
</evidence>
<dbReference type="STRING" id="1391627.SAMN05216464_106241"/>
<feature type="domain" description="Pseudouridine synthase II N-terminal" evidence="6">
    <location>
        <begin position="44"/>
        <end position="185"/>
    </location>
</feature>
<dbReference type="CDD" id="cd02573">
    <property type="entry name" value="PseudoU_synth_EcTruB"/>
    <property type="match status" value="1"/>
</dbReference>
<dbReference type="GO" id="GO:1990481">
    <property type="term" value="P:mRNA pseudouridine synthesis"/>
    <property type="evidence" value="ECO:0007669"/>
    <property type="project" value="TreeGrafter"/>
</dbReference>
<comment type="function">
    <text evidence="5">Responsible for synthesis of pseudouridine from uracil-55 in the psi GC loop of transfer RNAs.</text>
</comment>
<dbReference type="GO" id="GO:0003723">
    <property type="term" value="F:RNA binding"/>
    <property type="evidence" value="ECO:0007669"/>
    <property type="project" value="InterPro"/>
</dbReference>
<dbReference type="AlphaFoldDB" id="A0A1G7D705"/>
<name>A0A1G7D705_9SPHI</name>
<dbReference type="NCBIfam" id="TIGR00431">
    <property type="entry name" value="TruB"/>
    <property type="match status" value="1"/>
</dbReference>
<evidence type="ECO:0000256" key="3">
    <source>
        <dbReference type="ARBA" id="ARBA00022694"/>
    </source>
</evidence>
<accession>A0A1G7D705</accession>
<evidence type="ECO:0000313" key="8">
    <source>
        <dbReference type="EMBL" id="SDE46545.1"/>
    </source>
</evidence>
<reference evidence="8 9" key="1">
    <citation type="submission" date="2016-10" db="EMBL/GenBank/DDBJ databases">
        <authorList>
            <person name="de Groot N.N."/>
        </authorList>
    </citation>
    <scope>NUCLEOTIDE SEQUENCE [LARGE SCALE GENOMIC DNA]</scope>
    <source>
        <strain evidence="8 9">47C3B</strain>
    </source>
</reference>
<dbReference type="Proteomes" id="UP000199072">
    <property type="component" value="Unassembled WGS sequence"/>
</dbReference>
<keyword evidence="9" id="KW-1185">Reference proteome</keyword>
<dbReference type="PANTHER" id="PTHR13767">
    <property type="entry name" value="TRNA-PSEUDOURIDINE SYNTHASE"/>
    <property type="match status" value="1"/>
</dbReference>